<name>A0A9Q0BPT4_9MUSC</name>
<protein>
    <submittedName>
        <fullName evidence="2">Uncharacterized protein</fullName>
    </submittedName>
</protein>
<dbReference type="AlphaFoldDB" id="A0A9Q0BPT4"/>
<feature type="region of interest" description="Disordered" evidence="1">
    <location>
        <begin position="1"/>
        <end position="158"/>
    </location>
</feature>
<comment type="caution">
    <text evidence="2">The sequence shown here is derived from an EMBL/GenBank/DDBJ whole genome shotgun (WGS) entry which is preliminary data.</text>
</comment>
<reference evidence="2" key="1">
    <citation type="journal article" date="2023" name="Genome Biol. Evol.">
        <title>Long-read-based Genome Assembly of Drosophila gunungcola Reveals Fewer Chemosensory Genes in Flower-breeding Species.</title>
        <authorList>
            <person name="Negi A."/>
            <person name="Liao B.Y."/>
            <person name="Yeh S.D."/>
        </authorList>
    </citation>
    <scope>NUCLEOTIDE SEQUENCE</scope>
    <source>
        <strain evidence="2">Sukarami</strain>
    </source>
</reference>
<dbReference type="Proteomes" id="UP001059596">
    <property type="component" value="Unassembled WGS sequence"/>
</dbReference>
<feature type="compositionally biased region" description="Low complexity" evidence="1">
    <location>
        <begin position="12"/>
        <end position="28"/>
    </location>
</feature>
<keyword evidence="3" id="KW-1185">Reference proteome</keyword>
<feature type="compositionally biased region" description="Polar residues" evidence="1">
    <location>
        <begin position="40"/>
        <end position="65"/>
    </location>
</feature>
<evidence type="ECO:0000313" key="2">
    <source>
        <dbReference type="EMBL" id="KAI8040277.1"/>
    </source>
</evidence>
<evidence type="ECO:0000256" key="1">
    <source>
        <dbReference type="SAM" id="MobiDB-lite"/>
    </source>
</evidence>
<organism evidence="2 3">
    <name type="scientific">Drosophila gunungcola</name>
    <name type="common">fruit fly</name>
    <dbReference type="NCBI Taxonomy" id="103775"/>
    <lineage>
        <taxon>Eukaryota</taxon>
        <taxon>Metazoa</taxon>
        <taxon>Ecdysozoa</taxon>
        <taxon>Arthropoda</taxon>
        <taxon>Hexapoda</taxon>
        <taxon>Insecta</taxon>
        <taxon>Pterygota</taxon>
        <taxon>Neoptera</taxon>
        <taxon>Endopterygota</taxon>
        <taxon>Diptera</taxon>
        <taxon>Brachycera</taxon>
        <taxon>Muscomorpha</taxon>
        <taxon>Ephydroidea</taxon>
        <taxon>Drosophilidae</taxon>
        <taxon>Drosophila</taxon>
        <taxon>Sophophora</taxon>
    </lineage>
</organism>
<feature type="compositionally biased region" description="Acidic residues" evidence="1">
    <location>
        <begin position="90"/>
        <end position="114"/>
    </location>
</feature>
<evidence type="ECO:0000313" key="3">
    <source>
        <dbReference type="Proteomes" id="UP001059596"/>
    </source>
</evidence>
<gene>
    <name evidence="2" type="ORF">M5D96_006217</name>
</gene>
<sequence length="187" mass="20140">MDIPPLPQANDEVAPGSGSESEASTETIFIEDDEDDESDQPNSSSGFVESNESASSGIDTSVYDTSSTGSSLEEYEYESDEENYSVNNSSEEEYDHEGEDYDLESIGEEQDDEAVSNVSLAGTSSEGSAGESSSSESDKSDDGSDTLTDGNPLHNVTHDAQSQWVQTFNAQYQFIASYVASHIKNYN</sequence>
<dbReference type="EMBL" id="JAMKOV010000004">
    <property type="protein sequence ID" value="KAI8040277.1"/>
    <property type="molecule type" value="Genomic_DNA"/>
</dbReference>
<feature type="compositionally biased region" description="Acidic residues" evidence="1">
    <location>
        <begin position="73"/>
        <end position="83"/>
    </location>
</feature>
<feature type="compositionally biased region" description="Low complexity" evidence="1">
    <location>
        <begin position="124"/>
        <end position="135"/>
    </location>
</feature>
<proteinExistence type="predicted"/>
<feature type="compositionally biased region" description="Acidic residues" evidence="1">
    <location>
        <begin position="29"/>
        <end position="39"/>
    </location>
</feature>
<accession>A0A9Q0BPT4</accession>